<dbReference type="GO" id="GO:0003824">
    <property type="term" value="F:catalytic activity"/>
    <property type="evidence" value="ECO:0007669"/>
    <property type="project" value="InterPro"/>
</dbReference>
<protein>
    <recommendedName>
        <fullName evidence="1">Endonuclease/exonuclease/phosphatase domain-containing protein</fullName>
    </recommendedName>
</protein>
<dbReference type="EMBL" id="HBUF01337267">
    <property type="protein sequence ID" value="CAG6698287.1"/>
    <property type="molecule type" value="Transcribed_RNA"/>
</dbReference>
<dbReference type="PANTHER" id="PTHR33395">
    <property type="entry name" value="TRANSCRIPTASE, PUTATIVE-RELATED-RELATED"/>
    <property type="match status" value="1"/>
</dbReference>
<dbReference type="GO" id="GO:0061343">
    <property type="term" value="P:cell adhesion involved in heart morphogenesis"/>
    <property type="evidence" value="ECO:0007669"/>
    <property type="project" value="TreeGrafter"/>
</dbReference>
<feature type="domain" description="Endonuclease/exonuclease/phosphatase" evidence="1">
    <location>
        <begin position="61"/>
        <end position="169"/>
    </location>
</feature>
<evidence type="ECO:0000313" key="2">
    <source>
        <dbReference type="EMBL" id="CAG6698283.1"/>
    </source>
</evidence>
<sequence>MKEYNIIRRDRPNQHGGGVCIMVISEFYGQRVEFKENNRFDSDLCEMIWIDIKIGDQDILIAGIYRTGYSQEMDNALFNSIKNHCESTSNNILIFGDFNLHIIENPTAPTECEFISLIAECGLYQMVDQPTRYRTNNTPATLDLILTNQKDLINTITYNAPIGKSDHCVLSVSTQIIYTDSNGLGNGCSQPNFWKANYNEIANSISINYERIKNAPTTIEKTNEMYLILNKAIEDHVPLSKPSNKTNKTPWIDRNIKKLLHKKKKKWKSFKKYNLEPLYNNYKAARNKAIYELRKARSDYESKIIKNGPNAIHKYIRKNLKTKSNNFILKSTDGNLISNPQDVANIFADHFVEVFAKFPVNEPTPLLDISSRSHNELTNVIFSTTKIMNTIKNLKDNGCPGPDCIHPLIMKKCSFEIADSLSDLMQSSMEEGVVPDQWRNAVSIPIFKKGDQKRSHKRKPSL</sequence>
<dbReference type="InterPro" id="IPR036691">
    <property type="entry name" value="Endo/exonu/phosph_ase_sf"/>
</dbReference>
<dbReference type="EMBL" id="HBUF01337264">
    <property type="protein sequence ID" value="CAG6698281.1"/>
    <property type="molecule type" value="Transcribed_RNA"/>
</dbReference>
<name>A0A8D8XJZ5_9HEMI</name>
<organism evidence="2">
    <name type="scientific">Cacopsylla melanoneura</name>
    <dbReference type="NCBI Taxonomy" id="428564"/>
    <lineage>
        <taxon>Eukaryota</taxon>
        <taxon>Metazoa</taxon>
        <taxon>Ecdysozoa</taxon>
        <taxon>Arthropoda</taxon>
        <taxon>Hexapoda</taxon>
        <taxon>Insecta</taxon>
        <taxon>Pterygota</taxon>
        <taxon>Neoptera</taxon>
        <taxon>Paraneoptera</taxon>
        <taxon>Hemiptera</taxon>
        <taxon>Sternorrhyncha</taxon>
        <taxon>Psylloidea</taxon>
        <taxon>Psyllidae</taxon>
        <taxon>Psyllinae</taxon>
        <taxon>Cacopsylla</taxon>
    </lineage>
</organism>
<dbReference type="Pfam" id="PF14529">
    <property type="entry name" value="Exo_endo_phos_2"/>
    <property type="match status" value="1"/>
</dbReference>
<proteinExistence type="predicted"/>
<dbReference type="GO" id="GO:0007508">
    <property type="term" value="P:larval heart development"/>
    <property type="evidence" value="ECO:0007669"/>
    <property type="project" value="TreeGrafter"/>
</dbReference>
<dbReference type="EMBL" id="HBUF01337265">
    <property type="protein sequence ID" value="CAG6698283.1"/>
    <property type="molecule type" value="Transcribed_RNA"/>
</dbReference>
<accession>A0A8D8XJZ5</accession>
<dbReference type="EMBL" id="HBUF01337263">
    <property type="protein sequence ID" value="CAG6698279.1"/>
    <property type="molecule type" value="Transcribed_RNA"/>
</dbReference>
<dbReference type="PANTHER" id="PTHR33395:SF22">
    <property type="entry name" value="REVERSE TRANSCRIPTASE DOMAIN-CONTAINING PROTEIN"/>
    <property type="match status" value="1"/>
</dbReference>
<dbReference type="InterPro" id="IPR005135">
    <property type="entry name" value="Endo/exonuclease/phosphatase"/>
</dbReference>
<evidence type="ECO:0000259" key="1">
    <source>
        <dbReference type="Pfam" id="PF14529"/>
    </source>
</evidence>
<dbReference type="SUPFAM" id="SSF56219">
    <property type="entry name" value="DNase I-like"/>
    <property type="match status" value="1"/>
</dbReference>
<dbReference type="EMBL" id="HBUF01337266">
    <property type="protein sequence ID" value="CAG6698285.1"/>
    <property type="molecule type" value="Transcribed_RNA"/>
</dbReference>
<dbReference type="GO" id="GO:0031012">
    <property type="term" value="C:extracellular matrix"/>
    <property type="evidence" value="ECO:0007669"/>
    <property type="project" value="TreeGrafter"/>
</dbReference>
<dbReference type="AlphaFoldDB" id="A0A8D8XJZ5"/>
<reference evidence="2" key="1">
    <citation type="submission" date="2021-05" db="EMBL/GenBank/DDBJ databases">
        <authorList>
            <person name="Alioto T."/>
            <person name="Alioto T."/>
            <person name="Gomez Garrido J."/>
        </authorList>
    </citation>
    <scope>NUCLEOTIDE SEQUENCE</scope>
</reference>
<dbReference type="Gene3D" id="3.60.10.10">
    <property type="entry name" value="Endonuclease/exonuclease/phosphatase"/>
    <property type="match status" value="1"/>
</dbReference>